<feature type="chain" id="PRO_5015337973" evidence="1">
    <location>
        <begin position="24"/>
        <end position="151"/>
    </location>
</feature>
<dbReference type="EMBL" id="BEYU01000206">
    <property type="protein sequence ID" value="GBG34662.1"/>
    <property type="molecule type" value="Genomic_DNA"/>
</dbReference>
<dbReference type="InParanoid" id="A0A2R5GUX6"/>
<evidence type="ECO:0000256" key="1">
    <source>
        <dbReference type="SAM" id="SignalP"/>
    </source>
</evidence>
<dbReference type="AlphaFoldDB" id="A0A2R5GUX6"/>
<evidence type="ECO:0000313" key="2">
    <source>
        <dbReference type="EMBL" id="GBG34662.1"/>
    </source>
</evidence>
<keyword evidence="3" id="KW-1185">Reference proteome</keyword>
<feature type="signal peptide" evidence="1">
    <location>
        <begin position="1"/>
        <end position="23"/>
    </location>
</feature>
<keyword evidence="1" id="KW-0732">Signal</keyword>
<accession>A0A2R5GUX6</accession>
<comment type="caution">
    <text evidence="2">The sequence shown here is derived from an EMBL/GenBank/DDBJ whole genome shotgun (WGS) entry which is preliminary data.</text>
</comment>
<gene>
    <name evidence="2" type="ORF">FCC1311_108842</name>
</gene>
<sequence length="151" mass="16199">MDYMQRGIAIAAAVLCLALSTQAQTDSCEITLDTIDWSNTSTFNLSGCGEAPVSFGGCCGNLLQDSEDACSTAIFESAACEDRDCVENPPNASDSVIFSFAWAYSSTETCCEKCKCYGDPLCEAFDGTTDQMIECDGRDFTTCKMNKDILA</sequence>
<protein>
    <submittedName>
        <fullName evidence="2">Uncharacterized protein</fullName>
    </submittedName>
</protein>
<reference evidence="2 3" key="1">
    <citation type="submission" date="2017-12" db="EMBL/GenBank/DDBJ databases">
        <title>Sequencing, de novo assembly and annotation of complete genome of a new Thraustochytrid species, strain FCC1311.</title>
        <authorList>
            <person name="Sedici K."/>
            <person name="Godart F."/>
            <person name="Aiese Cigliano R."/>
            <person name="Sanseverino W."/>
            <person name="Barakat M."/>
            <person name="Ortet P."/>
            <person name="Marechal E."/>
            <person name="Cagnac O."/>
            <person name="Amato A."/>
        </authorList>
    </citation>
    <scope>NUCLEOTIDE SEQUENCE [LARGE SCALE GENOMIC DNA]</scope>
</reference>
<evidence type="ECO:0000313" key="3">
    <source>
        <dbReference type="Proteomes" id="UP000241890"/>
    </source>
</evidence>
<name>A0A2R5GUX6_9STRA</name>
<proteinExistence type="predicted"/>
<dbReference type="Proteomes" id="UP000241890">
    <property type="component" value="Unassembled WGS sequence"/>
</dbReference>
<organism evidence="2 3">
    <name type="scientific">Hondaea fermentalgiana</name>
    <dbReference type="NCBI Taxonomy" id="2315210"/>
    <lineage>
        <taxon>Eukaryota</taxon>
        <taxon>Sar</taxon>
        <taxon>Stramenopiles</taxon>
        <taxon>Bigyra</taxon>
        <taxon>Labyrinthulomycetes</taxon>
        <taxon>Thraustochytrida</taxon>
        <taxon>Thraustochytriidae</taxon>
        <taxon>Hondaea</taxon>
    </lineage>
</organism>